<dbReference type="Proteomes" id="UP000220629">
    <property type="component" value="Unassembled WGS sequence"/>
</dbReference>
<evidence type="ECO:0000256" key="10">
    <source>
        <dbReference type="ARBA" id="ARBA00023237"/>
    </source>
</evidence>
<comment type="subcellular location">
    <subcellularLocation>
        <location evidence="1">Cell outer membrane</location>
        <topology evidence="1">Multi-pass membrane protein</topology>
    </subcellularLocation>
</comment>
<evidence type="ECO:0000256" key="2">
    <source>
        <dbReference type="ARBA" id="ARBA00011233"/>
    </source>
</evidence>
<dbReference type="CDD" id="cd00342">
    <property type="entry name" value="gram_neg_porins"/>
    <property type="match status" value="1"/>
</dbReference>
<dbReference type="GO" id="GO:0006811">
    <property type="term" value="P:monoatomic ion transport"/>
    <property type="evidence" value="ECO:0007669"/>
    <property type="project" value="UniProtKB-KW"/>
</dbReference>
<dbReference type="Gene3D" id="2.40.160.10">
    <property type="entry name" value="Porin"/>
    <property type="match status" value="1"/>
</dbReference>
<organism evidence="13 15">
    <name type="scientific">Burkholderia gladioli</name>
    <name type="common">Pseudomonas marginata</name>
    <name type="synonym">Phytomonas marginata</name>
    <dbReference type="NCBI Taxonomy" id="28095"/>
    <lineage>
        <taxon>Bacteria</taxon>
        <taxon>Pseudomonadati</taxon>
        <taxon>Pseudomonadota</taxon>
        <taxon>Betaproteobacteria</taxon>
        <taxon>Burkholderiales</taxon>
        <taxon>Burkholderiaceae</taxon>
        <taxon>Burkholderia</taxon>
    </lineage>
</organism>
<dbReference type="InterPro" id="IPR023614">
    <property type="entry name" value="Porin_dom_sf"/>
</dbReference>
<evidence type="ECO:0000256" key="4">
    <source>
        <dbReference type="ARBA" id="ARBA00022452"/>
    </source>
</evidence>
<dbReference type="GO" id="GO:0009279">
    <property type="term" value="C:cell outer membrane"/>
    <property type="evidence" value="ECO:0007669"/>
    <property type="project" value="UniProtKB-SubCell"/>
</dbReference>
<proteinExistence type="predicted"/>
<protein>
    <submittedName>
        <fullName evidence="13">Porin</fullName>
    </submittedName>
</protein>
<feature type="signal peptide" evidence="11">
    <location>
        <begin position="1"/>
        <end position="20"/>
    </location>
</feature>
<evidence type="ECO:0000256" key="1">
    <source>
        <dbReference type="ARBA" id="ARBA00004571"/>
    </source>
</evidence>
<comment type="subunit">
    <text evidence="2">Homotrimer.</text>
</comment>
<feature type="domain" description="Porin" evidence="12">
    <location>
        <begin position="8"/>
        <end position="343"/>
    </location>
</feature>
<reference evidence="14" key="3">
    <citation type="submission" date="2022-09" db="EMBL/GenBank/DDBJ databases">
        <title>Genomic of Burkholderia gladioli.</title>
        <authorList>
            <person name="Wu H."/>
        </authorList>
    </citation>
    <scope>NUCLEOTIDE SEQUENCE</scope>
    <source>
        <strain evidence="14">ZN-S4</strain>
    </source>
</reference>
<evidence type="ECO:0000313" key="15">
    <source>
        <dbReference type="Proteomes" id="UP000220629"/>
    </source>
</evidence>
<keyword evidence="4" id="KW-1134">Transmembrane beta strand</keyword>
<dbReference type="PRINTS" id="PR00184">
    <property type="entry name" value="NEISSPPORIN"/>
</dbReference>
<dbReference type="AlphaFoldDB" id="A0A2A7SEC4"/>
<feature type="chain" id="PRO_5013400707" evidence="11">
    <location>
        <begin position="21"/>
        <end position="378"/>
    </location>
</feature>
<dbReference type="InterPro" id="IPR050298">
    <property type="entry name" value="Gram-neg_bact_OMP"/>
</dbReference>
<keyword evidence="10" id="KW-0998">Cell outer membrane</keyword>
<evidence type="ECO:0000313" key="14">
    <source>
        <dbReference type="EMBL" id="UWX72688.1"/>
    </source>
</evidence>
<dbReference type="PANTHER" id="PTHR34501:SF9">
    <property type="entry name" value="MAJOR OUTER MEMBRANE PROTEIN P.IA"/>
    <property type="match status" value="1"/>
</dbReference>
<name>A0A2A7SEC4_BURGA</name>
<evidence type="ECO:0000256" key="6">
    <source>
        <dbReference type="ARBA" id="ARBA00022729"/>
    </source>
</evidence>
<dbReference type="PROSITE" id="PS51257">
    <property type="entry name" value="PROKAR_LIPOPROTEIN"/>
    <property type="match status" value="1"/>
</dbReference>
<keyword evidence="3" id="KW-0813">Transport</keyword>
<evidence type="ECO:0000256" key="8">
    <source>
        <dbReference type="ARBA" id="ARBA00023114"/>
    </source>
</evidence>
<dbReference type="GO" id="GO:0015288">
    <property type="term" value="F:porin activity"/>
    <property type="evidence" value="ECO:0007669"/>
    <property type="project" value="UniProtKB-KW"/>
</dbReference>
<keyword evidence="6 11" id="KW-0732">Signal</keyword>
<reference evidence="15" key="1">
    <citation type="submission" date="2017-09" db="EMBL/GenBank/DDBJ databases">
        <title>FDA dAtabase for Regulatory Grade micrObial Sequences (FDA-ARGOS): Supporting development and validation of Infectious Disease Dx tests.</title>
        <authorList>
            <person name="Minogue T."/>
            <person name="Wolcott M."/>
            <person name="Wasieloski L."/>
            <person name="Aguilar W."/>
            <person name="Moore D."/>
            <person name="Tallon L."/>
            <person name="Sadzewicz L."/>
            <person name="Ott S."/>
            <person name="Zhao X."/>
            <person name="Nagaraj S."/>
            <person name="Vavikolanu K."/>
            <person name="Aluvathingal J."/>
            <person name="Nadendla S."/>
            <person name="Sichtig H."/>
        </authorList>
    </citation>
    <scope>NUCLEOTIDE SEQUENCE [LARGE SCALE GENOMIC DNA]</scope>
    <source>
        <strain evidence="15">FDAARGOS_390</strain>
    </source>
</reference>
<keyword evidence="9" id="KW-0472">Membrane</keyword>
<keyword evidence="8" id="KW-0626">Porin</keyword>
<evidence type="ECO:0000259" key="12">
    <source>
        <dbReference type="Pfam" id="PF13609"/>
    </source>
</evidence>
<dbReference type="GO" id="GO:0046930">
    <property type="term" value="C:pore complex"/>
    <property type="evidence" value="ECO:0007669"/>
    <property type="project" value="UniProtKB-KW"/>
</dbReference>
<dbReference type="InterPro" id="IPR002299">
    <property type="entry name" value="Porin_Neis"/>
</dbReference>
<evidence type="ECO:0000256" key="7">
    <source>
        <dbReference type="ARBA" id="ARBA00023065"/>
    </source>
</evidence>
<sequence length="378" mass="40069">MQKRALAAFACLVASCGAHAQSSVTLFGVLDEGINYTSNAGGHSAWQQTSVDLVTSRWGIKGNEDLGGGLHAIFDLESGFQVDSGRIYYGDRVFGYQSYVGLQSERFGTITFGRQFDTVADTIAPLTANGNWAGYLFSHPFDNDNTDASFHANNSVKFTSASYHGLTATALYGFGNQAGNFAKNRAIGAGLTYAWNTLTVGAVYEDLGSPGTTTGGSVAPDDMDFIANNQKIYGIGANYGIGPATLGLVYTHVVVQQPTASLYAGAFASPVSRLRFDNIEANAKVYVRPDLFVGAMYTYSRAQLGTGSGENSLHWNQVGLMAQYSLSKRTGIYSQVAYQKSSGGNTGTPLEDAFVLGSAGQSSNSHQVVARVGITHSF</sequence>
<accession>A0A2A7SEC4</accession>
<keyword evidence="7" id="KW-0406">Ion transport</keyword>
<dbReference type="PANTHER" id="PTHR34501">
    <property type="entry name" value="PROTEIN YDDL-RELATED"/>
    <property type="match status" value="1"/>
</dbReference>
<dbReference type="SUPFAM" id="SSF56935">
    <property type="entry name" value="Porins"/>
    <property type="match status" value="1"/>
</dbReference>
<evidence type="ECO:0000256" key="5">
    <source>
        <dbReference type="ARBA" id="ARBA00022692"/>
    </source>
</evidence>
<dbReference type="RefSeq" id="WP_047838557.1">
    <property type="nucleotide sequence ID" value="NZ_CADEPO010000024.1"/>
</dbReference>
<keyword evidence="5" id="KW-0812">Transmembrane</keyword>
<evidence type="ECO:0000313" key="13">
    <source>
        <dbReference type="EMBL" id="PEH42044.1"/>
    </source>
</evidence>
<gene>
    <name evidence="13" type="ORF">CRM94_07750</name>
    <name evidence="14" type="ORF">NYZ96_30160</name>
</gene>
<evidence type="ECO:0000256" key="3">
    <source>
        <dbReference type="ARBA" id="ARBA00022448"/>
    </source>
</evidence>
<dbReference type="EMBL" id="PDDY01000001">
    <property type="protein sequence ID" value="PEH42044.1"/>
    <property type="molecule type" value="Genomic_DNA"/>
</dbReference>
<evidence type="ECO:0000256" key="11">
    <source>
        <dbReference type="SAM" id="SignalP"/>
    </source>
</evidence>
<dbReference type="InterPro" id="IPR033900">
    <property type="entry name" value="Gram_neg_porin_domain"/>
</dbReference>
<evidence type="ECO:0000256" key="9">
    <source>
        <dbReference type="ARBA" id="ARBA00023136"/>
    </source>
</evidence>
<reference evidence="13" key="2">
    <citation type="submission" date="2017-09" db="EMBL/GenBank/DDBJ databases">
        <title>FDA dAtabase for Regulatory Grade micrObial Sequences (FDA-ARGOS): Supporting development and validation of Infectious Disease Dx tests.</title>
        <authorList>
            <person name="Minogue T."/>
            <person name="Wolcott M."/>
            <person name="Wasieloski L."/>
            <person name="Aguilar W."/>
            <person name="Moore D."/>
            <person name="Tallon L.J."/>
            <person name="Sadzewicz L."/>
            <person name="Ott S."/>
            <person name="Zhao X."/>
            <person name="Nagaraj S."/>
            <person name="Vavikolanu K."/>
            <person name="Aluvathingal J."/>
            <person name="Nadendla S."/>
            <person name="Sichtig H."/>
        </authorList>
    </citation>
    <scope>NUCLEOTIDE SEQUENCE</scope>
    <source>
        <strain evidence="13">FDAARGOS_390</strain>
    </source>
</reference>
<dbReference type="Proteomes" id="UP001059745">
    <property type="component" value="Chromosome 2"/>
</dbReference>
<dbReference type="Pfam" id="PF13609">
    <property type="entry name" value="Porin_4"/>
    <property type="match status" value="1"/>
</dbReference>
<dbReference type="EMBL" id="CP104215">
    <property type="protein sequence ID" value="UWX72688.1"/>
    <property type="molecule type" value="Genomic_DNA"/>
</dbReference>